<name>A0A1D3CU36_9EIME</name>
<evidence type="ECO:0000313" key="2">
    <source>
        <dbReference type="EMBL" id="OEH74713.1"/>
    </source>
</evidence>
<keyword evidence="3" id="KW-1185">Reference proteome</keyword>
<feature type="region of interest" description="Disordered" evidence="1">
    <location>
        <begin position="197"/>
        <end position="235"/>
    </location>
</feature>
<dbReference type="EMBL" id="JROU02001957">
    <property type="protein sequence ID" value="OEH74713.1"/>
    <property type="molecule type" value="Genomic_DNA"/>
</dbReference>
<reference evidence="2 3" key="1">
    <citation type="journal article" date="2016" name="BMC Genomics">
        <title>Comparative genomics reveals Cyclospora cayetanensis possesses coccidia-like metabolism and invasion components but unique surface antigens.</title>
        <authorList>
            <person name="Liu S."/>
            <person name="Wang L."/>
            <person name="Zheng H."/>
            <person name="Xu Z."/>
            <person name="Roellig D.M."/>
            <person name="Li N."/>
            <person name="Frace M.A."/>
            <person name="Tang K."/>
            <person name="Arrowood M.J."/>
            <person name="Moss D.M."/>
            <person name="Zhang L."/>
            <person name="Feng Y."/>
            <person name="Xiao L."/>
        </authorList>
    </citation>
    <scope>NUCLEOTIDE SEQUENCE [LARGE SCALE GENOMIC DNA]</scope>
    <source>
        <strain evidence="2 3">CHN_HEN01</strain>
    </source>
</reference>
<gene>
    <name evidence="2" type="ORF">cyc_04362</name>
</gene>
<dbReference type="AlphaFoldDB" id="A0A1D3CU36"/>
<sequence length="235" mass="26877">MLCEEALRRGFAKRLCEEALRRCFAKRLCEEALQRGFAKRLSCIPHGNKRQSVEHTLARLRRERQHHLLLLLQRRNRMPKERLLFCRQLRDAQLGRRMHGRRSKRGRVMREIILPETGCRGFLPFPLLPLHFDGCGGVFFELMSSRGPPRDLSMREPHMIECTCGVRRSRLLRVPQKGKKASLGGSSWPVEHGSETDIGVFHCPPGEEEGPSKDGSCVQGPPADEGALILAEERR</sequence>
<organism evidence="2 3">
    <name type="scientific">Cyclospora cayetanensis</name>
    <dbReference type="NCBI Taxonomy" id="88456"/>
    <lineage>
        <taxon>Eukaryota</taxon>
        <taxon>Sar</taxon>
        <taxon>Alveolata</taxon>
        <taxon>Apicomplexa</taxon>
        <taxon>Conoidasida</taxon>
        <taxon>Coccidia</taxon>
        <taxon>Eucoccidiorida</taxon>
        <taxon>Eimeriorina</taxon>
        <taxon>Eimeriidae</taxon>
        <taxon>Cyclospora</taxon>
    </lineage>
</organism>
<evidence type="ECO:0000256" key="1">
    <source>
        <dbReference type="SAM" id="MobiDB-lite"/>
    </source>
</evidence>
<protein>
    <submittedName>
        <fullName evidence="2">Uncharacterized protein</fullName>
    </submittedName>
</protein>
<dbReference type="Proteomes" id="UP000095192">
    <property type="component" value="Unassembled WGS sequence"/>
</dbReference>
<evidence type="ECO:0000313" key="3">
    <source>
        <dbReference type="Proteomes" id="UP000095192"/>
    </source>
</evidence>
<comment type="caution">
    <text evidence="2">The sequence shown here is derived from an EMBL/GenBank/DDBJ whole genome shotgun (WGS) entry which is preliminary data.</text>
</comment>
<dbReference type="VEuPathDB" id="ToxoDB:cyc_04362"/>
<proteinExistence type="predicted"/>
<dbReference type="InParanoid" id="A0A1D3CU36"/>
<accession>A0A1D3CU36</accession>